<feature type="domain" description="LysM" evidence="3">
    <location>
        <begin position="195"/>
        <end position="252"/>
    </location>
</feature>
<dbReference type="PROSITE" id="PS51782">
    <property type="entry name" value="LYSM"/>
    <property type="match status" value="1"/>
</dbReference>
<evidence type="ECO:0000256" key="2">
    <source>
        <dbReference type="SAM" id="Phobius"/>
    </source>
</evidence>
<dbReference type="Proteomes" id="UP000008914">
    <property type="component" value="Chromosome"/>
</dbReference>
<feature type="compositionally biased region" description="Low complexity" evidence="1">
    <location>
        <begin position="92"/>
        <end position="148"/>
    </location>
</feature>
<evidence type="ECO:0000256" key="1">
    <source>
        <dbReference type="SAM" id="MobiDB-lite"/>
    </source>
</evidence>
<dbReference type="InterPro" id="IPR036779">
    <property type="entry name" value="LysM_dom_sf"/>
</dbReference>
<protein>
    <submittedName>
        <fullName evidence="4">Peptidoglycan-binding lysin domain</fullName>
    </submittedName>
</protein>
<accession>E6S771</accession>
<dbReference type="InterPro" id="IPR018392">
    <property type="entry name" value="LysM"/>
</dbReference>
<dbReference type="PANTHER" id="PTHR34700">
    <property type="entry name" value="POTASSIUM BINDING PROTEIN KBP"/>
    <property type="match status" value="1"/>
</dbReference>
<dbReference type="CDD" id="cd00118">
    <property type="entry name" value="LysM"/>
    <property type="match status" value="1"/>
</dbReference>
<keyword evidence="2" id="KW-0472">Membrane</keyword>
<feature type="transmembrane region" description="Helical" evidence="2">
    <location>
        <begin position="18"/>
        <end position="41"/>
    </location>
</feature>
<evidence type="ECO:0000313" key="5">
    <source>
        <dbReference type="Proteomes" id="UP000008914"/>
    </source>
</evidence>
<dbReference type="EMBL" id="CP002343">
    <property type="protein sequence ID" value="ADU49005.1"/>
    <property type="molecule type" value="Genomic_DNA"/>
</dbReference>
<dbReference type="STRING" id="710696.Intca_2499"/>
<dbReference type="PANTHER" id="PTHR34700:SF4">
    <property type="entry name" value="PHAGE-LIKE ELEMENT PBSX PROTEIN XKDP"/>
    <property type="match status" value="1"/>
</dbReference>
<feature type="compositionally biased region" description="Low complexity" evidence="1">
    <location>
        <begin position="175"/>
        <end position="187"/>
    </location>
</feature>
<gene>
    <name evidence="4" type="ordered locus">Intca_2499</name>
</gene>
<name>E6S771_INTC7</name>
<dbReference type="Pfam" id="PF01476">
    <property type="entry name" value="LysM"/>
    <property type="match status" value="1"/>
</dbReference>
<dbReference type="AlphaFoldDB" id="E6S771"/>
<dbReference type="eggNOG" id="COG1652">
    <property type="taxonomic scope" value="Bacteria"/>
</dbReference>
<dbReference type="InterPro" id="IPR052196">
    <property type="entry name" value="Bact_Kbp"/>
</dbReference>
<organism evidence="4 5">
    <name type="scientific">Intrasporangium calvum (strain ATCC 23552 / DSM 43043 / JCM 3097 / NBRC 12989 / NCIMB 10167 / NRRL B-3866 / 7 KIP)</name>
    <dbReference type="NCBI Taxonomy" id="710696"/>
    <lineage>
        <taxon>Bacteria</taxon>
        <taxon>Bacillati</taxon>
        <taxon>Actinomycetota</taxon>
        <taxon>Actinomycetes</taxon>
        <taxon>Micrococcales</taxon>
        <taxon>Intrasporangiaceae</taxon>
        <taxon>Intrasporangium</taxon>
    </lineage>
</organism>
<feature type="region of interest" description="Disordered" evidence="1">
    <location>
        <begin position="92"/>
        <end position="190"/>
    </location>
</feature>
<keyword evidence="2" id="KW-1133">Transmembrane helix</keyword>
<keyword evidence="5" id="KW-1185">Reference proteome</keyword>
<dbReference type="Gene3D" id="3.10.350.10">
    <property type="entry name" value="LysM domain"/>
    <property type="match status" value="1"/>
</dbReference>
<evidence type="ECO:0000313" key="4">
    <source>
        <dbReference type="EMBL" id="ADU49005.1"/>
    </source>
</evidence>
<sequence>MAGSHGPPTTDEVLGAGLLWGAVALCGWLGITFAILALSAAPGALGRTFCRIADSLTPHCARQALALALGASVGTVALPAPAAIAATTAATTAGPTAAGPATSLSTSTSGSPSTGTSGSAADSSSGAASALAPAAAGSGVPGPGFAPSHPAHGAVSRTTPAPAPGWVPDRPARVTSPGPGSLLGGTLRPAGSTIDTVTVRRGDTLWSIAARHLGSGASDSEVAAEWPLWFAANRGVIGDDPDVVLPGQLLRAPTAEVAP</sequence>
<keyword evidence="2" id="KW-0812">Transmembrane</keyword>
<dbReference type="KEGG" id="ica:Intca_2499"/>
<evidence type="ECO:0000259" key="3">
    <source>
        <dbReference type="PROSITE" id="PS51782"/>
    </source>
</evidence>
<dbReference type="HOGENOM" id="CLU_082660_0_0_11"/>
<proteinExistence type="predicted"/>
<reference evidence="4 5" key="1">
    <citation type="journal article" date="2010" name="Stand. Genomic Sci.">
        <title>Complete genome sequence of Intrasporangium calvum type strain (7 KIP).</title>
        <authorList>
            <person name="Del Rio T.G."/>
            <person name="Chertkov O."/>
            <person name="Yasawong M."/>
            <person name="Lucas S."/>
            <person name="Deshpande S."/>
            <person name="Cheng J.F."/>
            <person name="Detter C."/>
            <person name="Tapia R."/>
            <person name="Han C."/>
            <person name="Goodwin L."/>
            <person name="Pitluck S."/>
            <person name="Liolios K."/>
            <person name="Ivanova N."/>
            <person name="Mavromatis K."/>
            <person name="Pati A."/>
            <person name="Chen A."/>
            <person name="Palaniappan K."/>
            <person name="Land M."/>
            <person name="Hauser L."/>
            <person name="Chang Y.J."/>
            <person name="Jeffries C.D."/>
            <person name="Rohde M."/>
            <person name="Pukall R."/>
            <person name="Sikorski J."/>
            <person name="Goker M."/>
            <person name="Woyke T."/>
            <person name="Bristow J."/>
            <person name="Eisen J.A."/>
            <person name="Markowitz V."/>
            <person name="Hugenholtz P."/>
            <person name="Kyrpides N.C."/>
            <person name="Klenk H.P."/>
            <person name="Lapidus A."/>
        </authorList>
    </citation>
    <scope>NUCLEOTIDE SEQUENCE [LARGE SCALE GENOMIC DNA]</scope>
    <source>
        <strain evidence="5">ATCC 23552 / DSM 43043 / JCM 3097 / NBRC 12989 / 7 KIP</strain>
    </source>
</reference>